<sequence>MRPEIIVHLGSGLCSELDDYAGSAEKVVLVEAQPDIAAQLRESAARYANVDVICGAVRKDGGGGTAPFAVFNVSEVSGFCPPGALKAMLPRLSEVRKIAAGLMDLNSVLTRYQALGLPYRVIVDVNGLEGEIIEALAEPASGYFVSDIRVHCGLHALYEGGLSAAEVESRLLESGFRDVVSEGSGPVRTVRGHRSLAVYIDTLIERERASLRTLQQSSAQAYAGALEQVDLLTAELERVRSEGEASRSALEGQLAERLAQRDMAREREKANFEALETAKRQLADKEAELERLHSEGEAARTELESLQQSSAQAYAGALEQVDLLTAEMESLRSEGEASRSALESQLAERLAERDTARERERANFEALENAKRQLADKEEELERVRFEGEASRSELEGQLAERLAERDTAREREKANFEALENAKRQVQAAESELERLRTALASSERNVEDRQNENKRLQQELDTAREDLRLSLRIQRLAQADLAELQQRYAESVSQRADIENQISGLIEHFQLEDARKSALAKKPALPAGQNRRPVNKTKSRSAKGK</sequence>
<dbReference type="RefSeq" id="WP_127565521.1">
    <property type="nucleotide sequence ID" value="NZ_BMFB01000002.1"/>
</dbReference>
<proteinExistence type="predicted"/>
<dbReference type="KEGG" id="gak:X907_0556"/>
<feature type="compositionally biased region" description="Basic residues" evidence="2">
    <location>
        <begin position="535"/>
        <end position="547"/>
    </location>
</feature>
<dbReference type="EMBL" id="CP018911">
    <property type="protein sequence ID" value="AZU03103.1"/>
    <property type="molecule type" value="Genomic_DNA"/>
</dbReference>
<feature type="region of interest" description="Disordered" evidence="2">
    <location>
        <begin position="518"/>
        <end position="547"/>
    </location>
</feature>
<evidence type="ECO:0000313" key="4">
    <source>
        <dbReference type="Proteomes" id="UP000286954"/>
    </source>
</evidence>
<keyword evidence="4" id="KW-1185">Reference proteome</keyword>
<evidence type="ECO:0000256" key="2">
    <source>
        <dbReference type="SAM" id="MobiDB-lite"/>
    </source>
</evidence>
<accession>A0A3T0E6V1</accession>
<gene>
    <name evidence="3" type="ORF">X907_0556</name>
</gene>
<dbReference type="AlphaFoldDB" id="A0A3T0E6V1"/>
<protein>
    <submittedName>
        <fullName evidence="3">Uncharacterized protein</fullName>
    </submittedName>
</protein>
<dbReference type="Proteomes" id="UP000286954">
    <property type="component" value="Chromosome"/>
</dbReference>
<evidence type="ECO:0000256" key="1">
    <source>
        <dbReference type="SAM" id="Coils"/>
    </source>
</evidence>
<name>A0A3T0E6V1_9PROT</name>
<dbReference type="OrthoDB" id="7877495at2"/>
<organism evidence="3 4">
    <name type="scientific">Glycocaulis alkaliphilus</name>
    <dbReference type="NCBI Taxonomy" id="1434191"/>
    <lineage>
        <taxon>Bacteria</taxon>
        <taxon>Pseudomonadati</taxon>
        <taxon>Pseudomonadota</taxon>
        <taxon>Alphaproteobacteria</taxon>
        <taxon>Maricaulales</taxon>
        <taxon>Maricaulaceae</taxon>
        <taxon>Glycocaulis</taxon>
    </lineage>
</organism>
<reference evidence="3 4" key="1">
    <citation type="submission" date="2016-12" db="EMBL/GenBank/DDBJ databases">
        <title>The genome of dimorphic prosthecate Glycocaulis alkaliphilus 6b-8t, isolated from crude oil dictates its adaptability in petroleum environments.</title>
        <authorList>
            <person name="Wu X.-L."/>
            <person name="Geng S."/>
        </authorList>
    </citation>
    <scope>NUCLEOTIDE SEQUENCE [LARGE SCALE GENOMIC DNA]</scope>
    <source>
        <strain evidence="3 4">6B-8</strain>
    </source>
</reference>
<evidence type="ECO:0000313" key="3">
    <source>
        <dbReference type="EMBL" id="AZU03103.1"/>
    </source>
</evidence>
<keyword evidence="1" id="KW-0175">Coiled coil</keyword>
<feature type="coiled-coil region" evidence="1">
    <location>
        <begin position="222"/>
        <end position="503"/>
    </location>
</feature>